<feature type="compositionally biased region" description="Basic and acidic residues" evidence="1">
    <location>
        <begin position="107"/>
        <end position="126"/>
    </location>
</feature>
<dbReference type="EMBL" id="CP099418">
    <property type="protein sequence ID" value="USW48584.1"/>
    <property type="molecule type" value="Genomic_DNA"/>
</dbReference>
<reference evidence="2" key="1">
    <citation type="submission" date="2022-06" db="EMBL/GenBank/DDBJ databases">
        <title>Complete genome sequences of two strains of the flax pathogen Septoria linicola.</title>
        <authorList>
            <person name="Lapalu N."/>
            <person name="Simon A."/>
            <person name="Demenou B."/>
            <person name="Paumier D."/>
            <person name="Guillot M.-P."/>
            <person name="Gout L."/>
            <person name="Valade R."/>
        </authorList>
    </citation>
    <scope>NUCLEOTIDE SEQUENCE</scope>
    <source>
        <strain evidence="2">SE15195</strain>
    </source>
</reference>
<dbReference type="AlphaFoldDB" id="A0A9Q9EG58"/>
<feature type="compositionally biased region" description="Basic and acidic residues" evidence="1">
    <location>
        <begin position="51"/>
        <end position="64"/>
    </location>
</feature>
<proteinExistence type="predicted"/>
<evidence type="ECO:0000256" key="1">
    <source>
        <dbReference type="SAM" id="MobiDB-lite"/>
    </source>
</evidence>
<accession>A0A9Q9EG58</accession>
<evidence type="ECO:0000313" key="2">
    <source>
        <dbReference type="EMBL" id="USW48584.1"/>
    </source>
</evidence>
<organism evidence="2 3">
    <name type="scientific">Septoria linicola</name>
    <dbReference type="NCBI Taxonomy" id="215465"/>
    <lineage>
        <taxon>Eukaryota</taxon>
        <taxon>Fungi</taxon>
        <taxon>Dikarya</taxon>
        <taxon>Ascomycota</taxon>
        <taxon>Pezizomycotina</taxon>
        <taxon>Dothideomycetes</taxon>
        <taxon>Dothideomycetidae</taxon>
        <taxon>Mycosphaerellales</taxon>
        <taxon>Mycosphaerellaceae</taxon>
        <taxon>Septoria</taxon>
    </lineage>
</organism>
<feature type="region of interest" description="Disordered" evidence="1">
    <location>
        <begin position="1"/>
        <end position="126"/>
    </location>
</feature>
<protein>
    <submittedName>
        <fullName evidence="2">Uncharacterized protein</fullName>
    </submittedName>
</protein>
<gene>
    <name evidence="2" type="ORF">Slin15195_G019030</name>
</gene>
<evidence type="ECO:0000313" key="3">
    <source>
        <dbReference type="Proteomes" id="UP001056384"/>
    </source>
</evidence>
<feature type="compositionally biased region" description="Basic and acidic residues" evidence="1">
    <location>
        <begin position="7"/>
        <end position="23"/>
    </location>
</feature>
<dbReference type="Proteomes" id="UP001056384">
    <property type="component" value="Chromosome 1"/>
</dbReference>
<feature type="compositionally biased region" description="Low complexity" evidence="1">
    <location>
        <begin position="30"/>
        <end position="42"/>
    </location>
</feature>
<dbReference type="OrthoDB" id="5386823at2759"/>
<name>A0A9Q9EG58_9PEZI</name>
<keyword evidence="3" id="KW-1185">Reference proteome</keyword>
<sequence length="126" mass="13105">MSSNLMDTEKGGEQTQYEGEHTDVLPTAKSTGQFGSSSQTTTEDPSATSEAAKERVERGEKTAENIRYGQTISEGGMSGFTTAQGGSAEQGGYGGVKDQSNESSAAADRKAQGYGGKEDHNKEIGA</sequence>